<evidence type="ECO:0000313" key="2">
    <source>
        <dbReference type="Proteomes" id="UP001652620"/>
    </source>
</evidence>
<keyword evidence="1" id="KW-0732">Signal</keyword>
<dbReference type="KEGG" id="bdr:115066390"/>
<organism evidence="2 3">
    <name type="scientific">Bactrocera dorsalis</name>
    <name type="common">Oriental fruit fly</name>
    <name type="synonym">Dacus dorsalis</name>
    <dbReference type="NCBI Taxonomy" id="27457"/>
    <lineage>
        <taxon>Eukaryota</taxon>
        <taxon>Metazoa</taxon>
        <taxon>Ecdysozoa</taxon>
        <taxon>Arthropoda</taxon>
        <taxon>Hexapoda</taxon>
        <taxon>Insecta</taxon>
        <taxon>Pterygota</taxon>
        <taxon>Neoptera</taxon>
        <taxon>Endopterygota</taxon>
        <taxon>Diptera</taxon>
        <taxon>Brachycera</taxon>
        <taxon>Muscomorpha</taxon>
        <taxon>Tephritoidea</taxon>
        <taxon>Tephritidae</taxon>
        <taxon>Bactrocera</taxon>
        <taxon>Bactrocera</taxon>
    </lineage>
</organism>
<reference evidence="3" key="2">
    <citation type="submission" date="2025-08" db="UniProtKB">
        <authorList>
            <consortium name="RefSeq"/>
        </authorList>
    </citation>
    <scope>IDENTIFICATION</scope>
    <source>
        <tissue evidence="3">Adult</tissue>
    </source>
</reference>
<dbReference type="SMART" id="SM00697">
    <property type="entry name" value="DM8"/>
    <property type="match status" value="1"/>
</dbReference>
<keyword evidence="2" id="KW-1185">Reference proteome</keyword>
<dbReference type="Pfam" id="PF06477">
    <property type="entry name" value="DUF1091"/>
    <property type="match status" value="1"/>
</dbReference>
<gene>
    <name evidence="3" type="primary">LOC115066390</name>
</gene>
<sequence>MNTLIFLVIAFGALTITVKTSLEFRNAICISTDRSYVYFDTCILKAVNRSYKYFTMRAKFPQKKAVNNISMSFALLRKANGYKPFLYNFTIDACKYMKKRANPVVRYFHSWFEKYSTINRTCPYGPQDEVVEKLPISFVNHVATQVLPLPTGEYAFHTDWYFYGIKVAIVKVFFQIY</sequence>
<dbReference type="InterPro" id="IPR010512">
    <property type="entry name" value="DUF1091"/>
</dbReference>
<feature type="signal peptide" evidence="1">
    <location>
        <begin position="1"/>
        <end position="20"/>
    </location>
</feature>
<proteinExistence type="predicted"/>
<evidence type="ECO:0000256" key="1">
    <source>
        <dbReference type="SAM" id="SignalP"/>
    </source>
</evidence>
<name>A0A8N4L1M7_BACDO</name>
<dbReference type="PANTHER" id="PTHR20898:SF0">
    <property type="entry name" value="DAEDALUS ON 3-RELATED"/>
    <property type="match status" value="1"/>
</dbReference>
<dbReference type="GeneID" id="115066390"/>
<protein>
    <submittedName>
        <fullName evidence="3">Uncharacterized protein LOC115066390</fullName>
    </submittedName>
</protein>
<reference evidence="2" key="1">
    <citation type="submission" date="2025-05" db="UniProtKB">
        <authorList>
            <consortium name="RefSeq"/>
        </authorList>
    </citation>
    <scope>NUCLEOTIDE SEQUENCE [LARGE SCALE GENOMIC DNA]</scope>
</reference>
<feature type="chain" id="PRO_5046338230" evidence="1">
    <location>
        <begin position="21"/>
        <end position="177"/>
    </location>
</feature>
<dbReference type="PANTHER" id="PTHR20898">
    <property type="entry name" value="DAEDALUS ON 3-RELATED-RELATED"/>
    <property type="match status" value="1"/>
</dbReference>
<dbReference type="Proteomes" id="UP001652620">
    <property type="component" value="Chromosome 1"/>
</dbReference>
<evidence type="ECO:0000313" key="3">
    <source>
        <dbReference type="RefSeq" id="XP_029407397.2"/>
    </source>
</evidence>
<dbReference type="AlphaFoldDB" id="A0A8N4L1M7"/>
<dbReference type="RefSeq" id="XP_029407397.2">
    <property type="nucleotide sequence ID" value="XM_029551537.2"/>
</dbReference>
<dbReference type="OrthoDB" id="7840513at2759"/>
<accession>A0A8N4L1M7</accession>